<evidence type="ECO:0000259" key="1">
    <source>
        <dbReference type="PROSITE" id="PS51332"/>
    </source>
</evidence>
<dbReference type="NCBIfam" id="TIGR01764">
    <property type="entry name" value="excise"/>
    <property type="match status" value="1"/>
</dbReference>
<sequence length="306" mass="33499">MKSSKPFLYRSLFMKPLDSLLRTHEVAERLQVSVSTVKRWVDSGTLQAVRTQGGHRQVAISEVDRMARRLARGGEAGVRAVSSRVDERSCELLVKLLRQGESRAAQDLVKTLSLQGCPAETLADDLVRPVMEQIGHGWLIGAIDVFEEHQASQSMAGALHELIAVQAGRPASGPLAIGATPEGDPYVLSCLLAELLLREQGWQVRNLGANLPLRSLANAAIAYRPKIVYLSINFVMDETLFARDFVRFHEAAVAVGAAVIVGGRALGAVLRSKLPYAAYAERMAHLLEFARSHWSEAALERTRDEA</sequence>
<dbReference type="CDD" id="cd04762">
    <property type="entry name" value="HTH_MerR-trunc"/>
    <property type="match status" value="1"/>
</dbReference>
<dbReference type="SUPFAM" id="SSF46955">
    <property type="entry name" value="Putative DNA-binding domain"/>
    <property type="match status" value="1"/>
</dbReference>
<dbReference type="Gene3D" id="3.40.50.280">
    <property type="entry name" value="Cobalamin-binding domain"/>
    <property type="match status" value="1"/>
</dbReference>
<dbReference type="Gene3D" id="1.10.1240.10">
    <property type="entry name" value="Methionine synthase domain"/>
    <property type="match status" value="1"/>
</dbReference>
<dbReference type="RefSeq" id="WP_076345867.1">
    <property type="nucleotide sequence ID" value="NZ_CP019082.1"/>
</dbReference>
<dbReference type="EMBL" id="CP019082">
    <property type="protein sequence ID" value="APW60909.1"/>
    <property type="molecule type" value="Genomic_DNA"/>
</dbReference>
<dbReference type="GO" id="GO:0046872">
    <property type="term" value="F:metal ion binding"/>
    <property type="evidence" value="ECO:0007669"/>
    <property type="project" value="InterPro"/>
</dbReference>
<dbReference type="InterPro" id="IPR036594">
    <property type="entry name" value="Meth_synthase_dom"/>
</dbReference>
<accession>A0A1U7CPR9</accession>
<dbReference type="Pfam" id="PF12728">
    <property type="entry name" value="HTH_17"/>
    <property type="match status" value="1"/>
</dbReference>
<dbReference type="STRING" id="1387353.BSF38_02401"/>
<dbReference type="PROSITE" id="PS51332">
    <property type="entry name" value="B12_BINDING"/>
    <property type="match status" value="1"/>
</dbReference>
<dbReference type="AlphaFoldDB" id="A0A1U7CPR9"/>
<dbReference type="Gene3D" id="1.10.1660.10">
    <property type="match status" value="1"/>
</dbReference>
<dbReference type="InterPro" id="IPR003759">
    <property type="entry name" value="Cbl-bd_cap"/>
</dbReference>
<dbReference type="KEGG" id="pbor:BSF38_02401"/>
<dbReference type="InterPro" id="IPR041657">
    <property type="entry name" value="HTH_17"/>
</dbReference>
<dbReference type="InterPro" id="IPR010093">
    <property type="entry name" value="SinI_DNA-bd"/>
</dbReference>
<evidence type="ECO:0000313" key="3">
    <source>
        <dbReference type="Proteomes" id="UP000186309"/>
    </source>
</evidence>
<proteinExistence type="predicted"/>
<evidence type="ECO:0000313" key="2">
    <source>
        <dbReference type="EMBL" id="APW60909.1"/>
    </source>
</evidence>
<dbReference type="GO" id="GO:0031419">
    <property type="term" value="F:cobalamin binding"/>
    <property type="evidence" value="ECO:0007669"/>
    <property type="project" value="InterPro"/>
</dbReference>
<keyword evidence="3" id="KW-1185">Reference proteome</keyword>
<dbReference type="SUPFAM" id="SSF52242">
    <property type="entry name" value="Cobalamin (vitamin B12)-binding domain"/>
    <property type="match status" value="1"/>
</dbReference>
<dbReference type="Proteomes" id="UP000186309">
    <property type="component" value="Chromosome"/>
</dbReference>
<reference evidence="3" key="1">
    <citation type="submission" date="2016-12" db="EMBL/GenBank/DDBJ databases">
        <title>Comparative genomics of four Isosphaeraceae planctomycetes: a common pool of plasmids and glycoside hydrolase genes.</title>
        <authorList>
            <person name="Ivanova A."/>
        </authorList>
    </citation>
    <scope>NUCLEOTIDE SEQUENCE [LARGE SCALE GENOMIC DNA]</scope>
    <source>
        <strain evidence="3">PX4</strain>
    </source>
</reference>
<dbReference type="Pfam" id="PF02607">
    <property type="entry name" value="B12-binding_2"/>
    <property type="match status" value="1"/>
</dbReference>
<protein>
    <submittedName>
        <fullName evidence="2">HTH-type transcriptional repressor CarH</fullName>
    </submittedName>
</protein>
<name>A0A1U7CPR9_9BACT</name>
<dbReference type="InterPro" id="IPR036724">
    <property type="entry name" value="Cobalamin-bd_sf"/>
</dbReference>
<gene>
    <name evidence="2" type="primary">carH</name>
    <name evidence="2" type="ORF">BSF38_02401</name>
</gene>
<feature type="domain" description="B12-binding" evidence="1">
    <location>
        <begin position="173"/>
        <end position="305"/>
    </location>
</feature>
<dbReference type="InterPro" id="IPR006158">
    <property type="entry name" value="Cobalamin-bd"/>
</dbReference>
<dbReference type="GO" id="GO:0003677">
    <property type="term" value="F:DNA binding"/>
    <property type="evidence" value="ECO:0007669"/>
    <property type="project" value="InterPro"/>
</dbReference>
<organism evidence="2 3">
    <name type="scientific">Paludisphaera borealis</name>
    <dbReference type="NCBI Taxonomy" id="1387353"/>
    <lineage>
        <taxon>Bacteria</taxon>
        <taxon>Pseudomonadati</taxon>
        <taxon>Planctomycetota</taxon>
        <taxon>Planctomycetia</taxon>
        <taxon>Isosphaerales</taxon>
        <taxon>Isosphaeraceae</taxon>
        <taxon>Paludisphaera</taxon>
    </lineage>
</organism>
<dbReference type="InterPro" id="IPR009061">
    <property type="entry name" value="DNA-bd_dom_put_sf"/>
</dbReference>